<name>A0A8K0SQR9_9HYPO</name>
<gene>
    <name evidence="2" type="ORF">B0I35DRAFT_438159</name>
</gene>
<sequence>MPPTKKFPDRSVGPMLKGLGEYYTSKTWRRKNPTYRRWQGSLPLGIVMGGYHAESTSPLLLLPDELLSGIVDYLSSDRQSLANFALVNKKCRQLARSRQFTYLRFDYSNDSQLLFYYLAAEGMVRKEGGPLDPLNIGCCVRSVNFASNPKHLASAHPALWHLNYGHDSHAKDAAERIASLEKKVNPEYLALRDIVLQAMATGMPHLSSVIWEDSFTLFADFFRFLSRSTVEHLKLDKIPLEASFLLRPPLTPPQWPLRSLDIHVYLELKPVELDPEAEGADDSKKGSPSIHPLSRFYETLFRSCASTLECLVWRGFKHPSRRLDGIREEAPVDLASLRTEPIQFSRLECLRLCSTPVHLSGLKTLLSPSIRHLEMPVSSEREGIGRYLASEPHLEALESLVVTQLPKEREDREGTIEFIRRHAHIKKLFLQCHFPGEPENSLQSVISVFGGSPFDNLQSLYLEFDGAQHRENGWRCLTPTEVLSRVCEIGSLERLGLHLPSWLIDHEDLRRHLTRLQKLQTLVLRGNEPWEITEAAEATRAPPLRGNPAERVHEGVGDQNARQIEYHLRHALSVIEDYAKVLERLETMLYSYIWAQVSRGSDCPDGLTATMREDYTEQIENKVHEIFGVALHTYL</sequence>
<dbReference type="EMBL" id="JAGPNK010000011">
    <property type="protein sequence ID" value="KAH7311480.1"/>
    <property type="molecule type" value="Genomic_DNA"/>
</dbReference>
<organism evidence="2 3">
    <name type="scientific">Stachybotrys elegans</name>
    <dbReference type="NCBI Taxonomy" id="80388"/>
    <lineage>
        <taxon>Eukaryota</taxon>
        <taxon>Fungi</taxon>
        <taxon>Dikarya</taxon>
        <taxon>Ascomycota</taxon>
        <taxon>Pezizomycotina</taxon>
        <taxon>Sordariomycetes</taxon>
        <taxon>Hypocreomycetidae</taxon>
        <taxon>Hypocreales</taxon>
        <taxon>Stachybotryaceae</taxon>
        <taxon>Stachybotrys</taxon>
    </lineage>
</organism>
<dbReference type="SUPFAM" id="SSF81383">
    <property type="entry name" value="F-box domain"/>
    <property type="match status" value="1"/>
</dbReference>
<evidence type="ECO:0000259" key="1">
    <source>
        <dbReference type="PROSITE" id="PS50181"/>
    </source>
</evidence>
<dbReference type="InterPro" id="IPR001810">
    <property type="entry name" value="F-box_dom"/>
</dbReference>
<dbReference type="InterPro" id="IPR036047">
    <property type="entry name" value="F-box-like_dom_sf"/>
</dbReference>
<dbReference type="SUPFAM" id="SSF52047">
    <property type="entry name" value="RNI-like"/>
    <property type="match status" value="1"/>
</dbReference>
<dbReference type="Proteomes" id="UP000813444">
    <property type="component" value="Unassembled WGS sequence"/>
</dbReference>
<proteinExistence type="predicted"/>
<dbReference type="OrthoDB" id="3257981at2759"/>
<dbReference type="AlphaFoldDB" id="A0A8K0SQR9"/>
<dbReference type="PROSITE" id="PS50181">
    <property type="entry name" value="FBOX"/>
    <property type="match status" value="1"/>
</dbReference>
<dbReference type="InterPro" id="IPR032675">
    <property type="entry name" value="LRR_dom_sf"/>
</dbReference>
<evidence type="ECO:0000313" key="2">
    <source>
        <dbReference type="EMBL" id="KAH7311480.1"/>
    </source>
</evidence>
<evidence type="ECO:0000313" key="3">
    <source>
        <dbReference type="Proteomes" id="UP000813444"/>
    </source>
</evidence>
<feature type="domain" description="F-box" evidence="1">
    <location>
        <begin position="56"/>
        <end position="105"/>
    </location>
</feature>
<dbReference type="Pfam" id="PF00646">
    <property type="entry name" value="F-box"/>
    <property type="match status" value="1"/>
</dbReference>
<dbReference type="Gene3D" id="3.80.10.10">
    <property type="entry name" value="Ribonuclease Inhibitor"/>
    <property type="match status" value="1"/>
</dbReference>
<comment type="caution">
    <text evidence="2">The sequence shown here is derived from an EMBL/GenBank/DDBJ whole genome shotgun (WGS) entry which is preliminary data.</text>
</comment>
<reference evidence="2" key="1">
    <citation type="journal article" date="2021" name="Nat. Commun.">
        <title>Genetic determinants of endophytism in the Arabidopsis root mycobiome.</title>
        <authorList>
            <person name="Mesny F."/>
            <person name="Miyauchi S."/>
            <person name="Thiergart T."/>
            <person name="Pickel B."/>
            <person name="Atanasova L."/>
            <person name="Karlsson M."/>
            <person name="Huettel B."/>
            <person name="Barry K.W."/>
            <person name="Haridas S."/>
            <person name="Chen C."/>
            <person name="Bauer D."/>
            <person name="Andreopoulos W."/>
            <person name="Pangilinan J."/>
            <person name="LaButti K."/>
            <person name="Riley R."/>
            <person name="Lipzen A."/>
            <person name="Clum A."/>
            <person name="Drula E."/>
            <person name="Henrissat B."/>
            <person name="Kohler A."/>
            <person name="Grigoriev I.V."/>
            <person name="Martin F.M."/>
            <person name="Hacquard S."/>
        </authorList>
    </citation>
    <scope>NUCLEOTIDE SEQUENCE</scope>
    <source>
        <strain evidence="2">MPI-CAGE-CH-0235</strain>
    </source>
</reference>
<protein>
    <recommendedName>
        <fullName evidence="1">F-box domain-containing protein</fullName>
    </recommendedName>
</protein>
<keyword evidence="3" id="KW-1185">Reference proteome</keyword>
<accession>A0A8K0SQR9</accession>